<dbReference type="Pfam" id="PF18313">
    <property type="entry name" value="TLP1_add_C"/>
    <property type="match status" value="1"/>
</dbReference>
<keyword evidence="2" id="KW-0808">Transferase</keyword>
<dbReference type="Gene3D" id="3.40.47.10">
    <property type="match status" value="1"/>
</dbReference>
<reference evidence="2 3" key="1">
    <citation type="submission" date="2019-01" db="EMBL/GenBank/DDBJ databases">
        <title>Sequencing the genomes of 1000 actinobacteria strains.</title>
        <authorList>
            <person name="Klenk H.-P."/>
        </authorList>
    </citation>
    <scope>NUCLEOTIDE SEQUENCE [LARGE SCALE GENOMIC DNA]</scope>
    <source>
        <strain evidence="2 3">DSM 43925</strain>
    </source>
</reference>
<protein>
    <submittedName>
        <fullName evidence="2">Acetyl-CoA C-acetyltransferase</fullName>
    </submittedName>
</protein>
<proteinExistence type="predicted"/>
<comment type="caution">
    <text evidence="2">The sequence shown here is derived from an EMBL/GenBank/DDBJ whole genome shotgun (WGS) entry which is preliminary data.</text>
</comment>
<dbReference type="PANTHER" id="PTHR42870">
    <property type="entry name" value="ACETYL-COA C-ACETYLTRANSFERASE"/>
    <property type="match status" value="1"/>
</dbReference>
<feature type="domain" description="Thiolase-like protein type 1 additional C-terminal" evidence="1">
    <location>
        <begin position="412"/>
        <end position="481"/>
    </location>
</feature>
<evidence type="ECO:0000259" key="1">
    <source>
        <dbReference type="Pfam" id="PF18313"/>
    </source>
</evidence>
<sequence length="487" mass="51890">MLFWLNGLMDPRTPCLIGIAQRTIREQPGPEPLALWEEVAREAAADARLPVERLDSIQIVYTDSWQYDSPVGRLAERLGAAPRHRAYSKVSGTAPHLLVGAAAAGIAAGEFDSALVAGAEALATRRAYRLAGEHVPWSHPAHPKPPYGWERPPHPAELAHGLFLPVHTYAIMETARRAALGLSIEEEIRDRARMMAPMTEVAAANPYAWRRTARTAEELVTGDRFVGWPYTRNTVAVLEVDQAAAVVLASTRLADGLGVPAEQRVYLRGWAYGEDTWEVAARPALGASQAIPRVAAAAFERAGLELGDMDAIDLYSCFAIALRQACDALGLDPLERRGLTVTGGLPYAGGPASDYVLHSTATMAGLLRAQSGHGLVTGVGMHLTKHTYAVWSSEPGGRLGDAAPVFVAKGVPIVGAYEGPAVVAGYTVAHGRDGSAERGVLVVDLPGGGRAHAVVERSELLADAECRELVGEEVRLTTDGKVNVAAW</sequence>
<organism evidence="2 3">
    <name type="scientific">Nonomuraea polychroma</name>
    <dbReference type="NCBI Taxonomy" id="46176"/>
    <lineage>
        <taxon>Bacteria</taxon>
        <taxon>Bacillati</taxon>
        <taxon>Actinomycetota</taxon>
        <taxon>Actinomycetes</taxon>
        <taxon>Streptosporangiales</taxon>
        <taxon>Streptosporangiaceae</taxon>
        <taxon>Nonomuraea</taxon>
    </lineage>
</organism>
<dbReference type="Gene3D" id="2.40.50.840">
    <property type="match status" value="1"/>
</dbReference>
<name>A0A438MG16_9ACTN</name>
<dbReference type="AlphaFoldDB" id="A0A438MG16"/>
<accession>A0A438MG16</accession>
<dbReference type="InterPro" id="IPR040771">
    <property type="entry name" value="TLP1_add_C"/>
</dbReference>
<dbReference type="GO" id="GO:0016746">
    <property type="term" value="F:acyltransferase activity"/>
    <property type="evidence" value="ECO:0007669"/>
    <property type="project" value="InterPro"/>
</dbReference>
<evidence type="ECO:0000313" key="2">
    <source>
        <dbReference type="EMBL" id="RVX44425.1"/>
    </source>
</evidence>
<dbReference type="Proteomes" id="UP000284824">
    <property type="component" value="Unassembled WGS sequence"/>
</dbReference>
<dbReference type="SUPFAM" id="SSF53901">
    <property type="entry name" value="Thiolase-like"/>
    <property type="match status" value="1"/>
</dbReference>
<evidence type="ECO:0000313" key="3">
    <source>
        <dbReference type="Proteomes" id="UP000284824"/>
    </source>
</evidence>
<keyword evidence="3" id="KW-1185">Reference proteome</keyword>
<dbReference type="InterPro" id="IPR016039">
    <property type="entry name" value="Thiolase-like"/>
</dbReference>
<dbReference type="EMBL" id="SAUN01000001">
    <property type="protein sequence ID" value="RVX44425.1"/>
    <property type="molecule type" value="Genomic_DNA"/>
</dbReference>
<dbReference type="PANTHER" id="PTHR42870:SF2">
    <property type="entry name" value="LIPID-TRANSFER PROTEIN, PUTATIVE-RELATED"/>
    <property type="match status" value="1"/>
</dbReference>
<gene>
    <name evidence="2" type="ORF">EDD27_7156</name>
</gene>